<dbReference type="PANTHER" id="PTHR36156">
    <property type="entry name" value="SLR2101 PROTEIN"/>
    <property type="match status" value="1"/>
</dbReference>
<protein>
    <recommendedName>
        <fullName evidence="1">Cupin type-2 domain-containing protein</fullName>
    </recommendedName>
</protein>
<name>A0A9P9F9B5_9HYPO</name>
<sequence>MAHQPITPGEDSSLPRLVRTTHSEDGTSIFASDDRLTPFMPFGPQAGAFTIFDIRQSVPVNNTEAIPAFSNTLPRCPPQGTIFCLTRIQPGAGSPMHRTESIDYCVVISGEIVLALDGGDEKTIRAGEFIVQQGVNHMWLNRTDVPCQILCVMLAADKIVLEDGIELEETVFKTEKPGGPLN</sequence>
<dbReference type="Pfam" id="PF07883">
    <property type="entry name" value="Cupin_2"/>
    <property type="match status" value="1"/>
</dbReference>
<proteinExistence type="predicted"/>
<dbReference type="InterPro" id="IPR014710">
    <property type="entry name" value="RmlC-like_jellyroll"/>
</dbReference>
<accession>A0A9P9F9B5</accession>
<dbReference type="AlphaFoldDB" id="A0A9P9F9B5"/>
<dbReference type="InterPro" id="IPR011051">
    <property type="entry name" value="RmlC_Cupin_sf"/>
</dbReference>
<dbReference type="OrthoDB" id="5840532at2759"/>
<dbReference type="SUPFAM" id="SSF51182">
    <property type="entry name" value="RmlC-like cupins"/>
    <property type="match status" value="1"/>
</dbReference>
<evidence type="ECO:0000313" key="3">
    <source>
        <dbReference type="Proteomes" id="UP000717696"/>
    </source>
</evidence>
<dbReference type="EMBL" id="JAGMUU010000003">
    <property type="protein sequence ID" value="KAH7157688.1"/>
    <property type="molecule type" value="Genomic_DNA"/>
</dbReference>
<dbReference type="Proteomes" id="UP000717696">
    <property type="component" value="Unassembled WGS sequence"/>
</dbReference>
<dbReference type="CDD" id="cd02231">
    <property type="entry name" value="cupin_BLL6423-like"/>
    <property type="match status" value="1"/>
</dbReference>
<dbReference type="InterPro" id="IPR047142">
    <property type="entry name" value="OryJ/VirC-like"/>
</dbReference>
<feature type="domain" description="Cupin type-2" evidence="1">
    <location>
        <begin position="85"/>
        <end position="152"/>
    </location>
</feature>
<evidence type="ECO:0000259" key="1">
    <source>
        <dbReference type="Pfam" id="PF07883"/>
    </source>
</evidence>
<gene>
    <name evidence="2" type="ORF">B0J13DRAFT_176702</name>
</gene>
<dbReference type="PANTHER" id="PTHR36156:SF2">
    <property type="entry name" value="CUPIN TYPE-2 DOMAIN-CONTAINING PROTEIN"/>
    <property type="match status" value="1"/>
</dbReference>
<evidence type="ECO:0000313" key="2">
    <source>
        <dbReference type="EMBL" id="KAH7157688.1"/>
    </source>
</evidence>
<keyword evidence="3" id="KW-1185">Reference proteome</keyword>
<organism evidence="2 3">
    <name type="scientific">Dactylonectria estremocensis</name>
    <dbReference type="NCBI Taxonomy" id="1079267"/>
    <lineage>
        <taxon>Eukaryota</taxon>
        <taxon>Fungi</taxon>
        <taxon>Dikarya</taxon>
        <taxon>Ascomycota</taxon>
        <taxon>Pezizomycotina</taxon>
        <taxon>Sordariomycetes</taxon>
        <taxon>Hypocreomycetidae</taxon>
        <taxon>Hypocreales</taxon>
        <taxon>Nectriaceae</taxon>
        <taxon>Dactylonectria</taxon>
    </lineage>
</organism>
<reference evidence="2" key="1">
    <citation type="journal article" date="2021" name="Nat. Commun.">
        <title>Genetic determinants of endophytism in the Arabidopsis root mycobiome.</title>
        <authorList>
            <person name="Mesny F."/>
            <person name="Miyauchi S."/>
            <person name="Thiergart T."/>
            <person name="Pickel B."/>
            <person name="Atanasova L."/>
            <person name="Karlsson M."/>
            <person name="Huettel B."/>
            <person name="Barry K.W."/>
            <person name="Haridas S."/>
            <person name="Chen C."/>
            <person name="Bauer D."/>
            <person name="Andreopoulos W."/>
            <person name="Pangilinan J."/>
            <person name="LaButti K."/>
            <person name="Riley R."/>
            <person name="Lipzen A."/>
            <person name="Clum A."/>
            <person name="Drula E."/>
            <person name="Henrissat B."/>
            <person name="Kohler A."/>
            <person name="Grigoriev I.V."/>
            <person name="Martin F.M."/>
            <person name="Hacquard S."/>
        </authorList>
    </citation>
    <scope>NUCLEOTIDE SEQUENCE</scope>
    <source>
        <strain evidence="2">MPI-CAGE-AT-0021</strain>
    </source>
</reference>
<dbReference type="InterPro" id="IPR013096">
    <property type="entry name" value="Cupin_2"/>
</dbReference>
<comment type="caution">
    <text evidence="2">The sequence shown here is derived from an EMBL/GenBank/DDBJ whole genome shotgun (WGS) entry which is preliminary data.</text>
</comment>
<dbReference type="Gene3D" id="2.60.120.10">
    <property type="entry name" value="Jelly Rolls"/>
    <property type="match status" value="1"/>
</dbReference>